<dbReference type="EMBL" id="CP031198">
    <property type="protein sequence ID" value="QCZ52051.1"/>
    <property type="molecule type" value="Genomic_DNA"/>
</dbReference>
<name>A0A5B7XWY5_LEVBR</name>
<gene>
    <name evidence="2" type="ORF">UCCLBBS449_0049</name>
</gene>
<dbReference type="RefSeq" id="WP_042520578.1">
    <property type="nucleotide sequence ID" value="NZ_CP031198.1"/>
</dbReference>
<dbReference type="Proteomes" id="UP000307074">
    <property type="component" value="Chromosome"/>
</dbReference>
<sequence>MAEAKLEPTLFNLEGSVKFNKARTHRYELTITWKQPAKKLVMVVTNFPGQSDGVVMDLTTMLVVNYVSALGFALCIYVLLAFFLAVLLVFELIGRYTT</sequence>
<dbReference type="AlphaFoldDB" id="A0A5B7XWY5"/>
<evidence type="ECO:0000313" key="3">
    <source>
        <dbReference type="Proteomes" id="UP000307074"/>
    </source>
</evidence>
<evidence type="ECO:0000256" key="1">
    <source>
        <dbReference type="SAM" id="Phobius"/>
    </source>
</evidence>
<accession>A0A5B7XWY5</accession>
<organism evidence="2 3">
    <name type="scientific">Levilactobacillus brevis</name>
    <name type="common">Lactobacillus brevis</name>
    <dbReference type="NCBI Taxonomy" id="1580"/>
    <lineage>
        <taxon>Bacteria</taxon>
        <taxon>Bacillati</taxon>
        <taxon>Bacillota</taxon>
        <taxon>Bacilli</taxon>
        <taxon>Lactobacillales</taxon>
        <taxon>Lactobacillaceae</taxon>
        <taxon>Levilactobacillus</taxon>
    </lineage>
</organism>
<keyword evidence="1" id="KW-0812">Transmembrane</keyword>
<evidence type="ECO:0000313" key="2">
    <source>
        <dbReference type="EMBL" id="QCZ52051.1"/>
    </source>
</evidence>
<protein>
    <submittedName>
        <fullName evidence="2">Uncharacterized protein</fullName>
    </submittedName>
</protein>
<proteinExistence type="predicted"/>
<keyword evidence="1" id="KW-0472">Membrane</keyword>
<feature type="transmembrane region" description="Helical" evidence="1">
    <location>
        <begin position="66"/>
        <end position="90"/>
    </location>
</feature>
<reference evidence="2 3" key="1">
    <citation type="submission" date="2018-07" db="EMBL/GenBank/DDBJ databases">
        <authorList>
            <person name="Feyereisen M."/>
        </authorList>
    </citation>
    <scope>NUCLEOTIDE SEQUENCE [LARGE SCALE GENOMIC DNA]</scope>
    <source>
        <strain evidence="2 3">UCCLBBS449</strain>
    </source>
</reference>
<keyword evidence="1" id="KW-1133">Transmembrane helix</keyword>